<dbReference type="OrthoDB" id="128799at2"/>
<proteinExistence type="predicted"/>
<name>A0A1M6Q0D4_9PROT</name>
<gene>
    <name evidence="1" type="ORF">SAMN02745194_04261</name>
</gene>
<protein>
    <submittedName>
        <fullName evidence="1">Uncharacterized protein</fullName>
    </submittedName>
</protein>
<evidence type="ECO:0000313" key="1">
    <source>
        <dbReference type="EMBL" id="SHK13607.1"/>
    </source>
</evidence>
<sequence>MPSINPTRLERATLIRDKVQSLIQTHVSQWPEGQPDRSTIRAGEWIITVWTRDNGARTQVMDVNRGRKLMSVEWDKDGTRLIAFDPGSWDDELIAVLDSSSRFVSSRTTEGASARLH</sequence>
<evidence type="ECO:0000313" key="2">
    <source>
        <dbReference type="Proteomes" id="UP000184387"/>
    </source>
</evidence>
<dbReference type="EMBL" id="FQZF01000033">
    <property type="protein sequence ID" value="SHK13607.1"/>
    <property type="molecule type" value="Genomic_DNA"/>
</dbReference>
<keyword evidence="2" id="KW-1185">Reference proteome</keyword>
<accession>A0A1M6Q0D4</accession>
<dbReference type="RefSeq" id="WP_139281412.1">
    <property type="nucleotide sequence ID" value="NZ_FQZF01000033.1"/>
</dbReference>
<dbReference type="Proteomes" id="UP000184387">
    <property type="component" value="Unassembled WGS sequence"/>
</dbReference>
<dbReference type="AlphaFoldDB" id="A0A1M6Q0D4"/>
<organism evidence="1 2">
    <name type="scientific">Muricoccus roseus</name>
    <dbReference type="NCBI Taxonomy" id="198092"/>
    <lineage>
        <taxon>Bacteria</taxon>
        <taxon>Pseudomonadati</taxon>
        <taxon>Pseudomonadota</taxon>
        <taxon>Alphaproteobacteria</taxon>
        <taxon>Acetobacterales</taxon>
        <taxon>Roseomonadaceae</taxon>
        <taxon>Muricoccus</taxon>
    </lineage>
</organism>
<reference evidence="1 2" key="1">
    <citation type="submission" date="2016-11" db="EMBL/GenBank/DDBJ databases">
        <authorList>
            <person name="Jaros S."/>
            <person name="Januszkiewicz K."/>
            <person name="Wedrychowicz H."/>
        </authorList>
    </citation>
    <scope>NUCLEOTIDE SEQUENCE [LARGE SCALE GENOMIC DNA]</scope>
    <source>
        <strain evidence="1 2">DSM 14916</strain>
    </source>
</reference>
<dbReference type="STRING" id="198092.SAMN02745194_04261"/>